<dbReference type="KEGG" id="peh:Spb1_16600"/>
<feature type="transmembrane region" description="Helical" evidence="1">
    <location>
        <begin position="6"/>
        <end position="28"/>
    </location>
</feature>
<keyword evidence="1" id="KW-0472">Membrane</keyword>
<keyword evidence="1" id="KW-0812">Transmembrane</keyword>
<evidence type="ECO:0000313" key="2">
    <source>
        <dbReference type="EMBL" id="QDV29745.1"/>
    </source>
</evidence>
<organism evidence="2 3">
    <name type="scientific">Planctopirus ephydatiae</name>
    <dbReference type="NCBI Taxonomy" id="2528019"/>
    <lineage>
        <taxon>Bacteria</taxon>
        <taxon>Pseudomonadati</taxon>
        <taxon>Planctomycetota</taxon>
        <taxon>Planctomycetia</taxon>
        <taxon>Planctomycetales</taxon>
        <taxon>Planctomycetaceae</taxon>
        <taxon>Planctopirus</taxon>
    </lineage>
</organism>
<dbReference type="EMBL" id="CP036299">
    <property type="protein sequence ID" value="QDV29745.1"/>
    <property type="molecule type" value="Genomic_DNA"/>
</dbReference>
<accession>A0A518GM64</accession>
<protein>
    <submittedName>
        <fullName evidence="2">Uncharacterized protein</fullName>
    </submittedName>
</protein>
<reference evidence="2 3" key="1">
    <citation type="submission" date="2019-02" db="EMBL/GenBank/DDBJ databases">
        <title>Deep-cultivation of Planctomycetes and their phenomic and genomic characterization uncovers novel biology.</title>
        <authorList>
            <person name="Wiegand S."/>
            <person name="Jogler M."/>
            <person name="Boedeker C."/>
            <person name="Pinto D."/>
            <person name="Vollmers J."/>
            <person name="Rivas-Marin E."/>
            <person name="Kohn T."/>
            <person name="Peeters S.H."/>
            <person name="Heuer A."/>
            <person name="Rast P."/>
            <person name="Oberbeckmann S."/>
            <person name="Bunk B."/>
            <person name="Jeske O."/>
            <person name="Meyerdierks A."/>
            <person name="Storesund J.E."/>
            <person name="Kallscheuer N."/>
            <person name="Luecker S."/>
            <person name="Lage O.M."/>
            <person name="Pohl T."/>
            <person name="Merkel B.J."/>
            <person name="Hornburger P."/>
            <person name="Mueller R.-W."/>
            <person name="Bruemmer F."/>
            <person name="Labrenz M."/>
            <person name="Spormann A.M."/>
            <person name="Op den Camp H."/>
            <person name="Overmann J."/>
            <person name="Amann R."/>
            <person name="Jetten M.S.M."/>
            <person name="Mascher T."/>
            <person name="Medema M.H."/>
            <person name="Devos D.P."/>
            <person name="Kaster A.-K."/>
            <person name="Ovreas L."/>
            <person name="Rohde M."/>
            <person name="Galperin M.Y."/>
            <person name="Jogler C."/>
        </authorList>
    </citation>
    <scope>NUCLEOTIDE SEQUENCE [LARGE SCALE GENOMIC DNA]</scope>
    <source>
        <strain evidence="2 3">Spb1</strain>
    </source>
</reference>
<feature type="transmembrane region" description="Helical" evidence="1">
    <location>
        <begin position="85"/>
        <end position="107"/>
    </location>
</feature>
<feature type="transmembrane region" description="Helical" evidence="1">
    <location>
        <begin position="48"/>
        <end position="65"/>
    </location>
</feature>
<keyword evidence="3" id="KW-1185">Reference proteome</keyword>
<dbReference type="Proteomes" id="UP000315349">
    <property type="component" value="Chromosome"/>
</dbReference>
<dbReference type="OrthoDB" id="213861at2"/>
<proteinExistence type="predicted"/>
<dbReference type="AlphaFoldDB" id="A0A518GM64"/>
<gene>
    <name evidence="2" type="ORF">Spb1_16600</name>
</gene>
<keyword evidence="1" id="KW-1133">Transmembrane helix</keyword>
<dbReference type="RefSeq" id="WP_145298047.1">
    <property type="nucleotide sequence ID" value="NZ_CP036299.1"/>
</dbReference>
<evidence type="ECO:0000256" key="1">
    <source>
        <dbReference type="SAM" id="Phobius"/>
    </source>
</evidence>
<sequence length="127" mass="14723">MSGLHWLEIHGLSVISLLAIVGTILLLYREIQTQHGHRLLWHSCRVAAYLMAMILLFMTLAGFIWCEWKLGGLAVSDPDVRNDWFLWLNRWSLLLFFTYNSVLVLAFSRSSGWKQLFNIRKSLSNGQ</sequence>
<evidence type="ECO:0000313" key="3">
    <source>
        <dbReference type="Proteomes" id="UP000315349"/>
    </source>
</evidence>
<name>A0A518GM64_9PLAN</name>